<dbReference type="SUPFAM" id="SSF52200">
    <property type="entry name" value="Toll/Interleukin receptor TIR domain"/>
    <property type="match status" value="1"/>
</dbReference>
<name>A0A0D2J782_9BACT</name>
<evidence type="ECO:0000313" key="2">
    <source>
        <dbReference type="EMBL" id="KIX14044.1"/>
    </source>
</evidence>
<evidence type="ECO:0000259" key="1">
    <source>
        <dbReference type="PROSITE" id="PS51534"/>
    </source>
</evidence>
<keyword evidence="3" id="KW-1185">Reference proteome</keyword>
<dbReference type="OrthoDB" id="5149141at2"/>
<dbReference type="AlphaFoldDB" id="A0A0D2J782"/>
<dbReference type="Gene3D" id="3.40.50.10140">
    <property type="entry name" value="Toll/interleukin-1 receptor homology (TIR) domain"/>
    <property type="match status" value="1"/>
</dbReference>
<dbReference type="RefSeq" id="WP_082464271.1">
    <property type="nucleotide sequence ID" value="NZ_AZAC01000012.1"/>
</dbReference>
<protein>
    <recommendedName>
        <fullName evidence="1">SEFIR domain-containing protein</fullName>
    </recommendedName>
</protein>
<reference evidence="2 3" key="1">
    <citation type="submission" date="2013-11" db="EMBL/GenBank/DDBJ databases">
        <title>Metagenomic analysis of a methanogenic consortium involved in long chain n-alkane degradation.</title>
        <authorList>
            <person name="Davidova I.A."/>
            <person name="Callaghan A.V."/>
            <person name="Wawrik B."/>
            <person name="Pruitt S."/>
            <person name="Marks C."/>
            <person name="Duncan K.E."/>
            <person name="Suflita J.M."/>
        </authorList>
    </citation>
    <scope>NUCLEOTIDE SEQUENCE [LARGE SCALE GENOMIC DNA]</scope>
    <source>
        <strain evidence="2 3">SPR</strain>
    </source>
</reference>
<sequence length="136" mass="15161">MSNETVEHPKVFISYSWTTHEYGEKVVALAEKLVEMGVDVVMDKWDLVEGAEINAYMEKMVTDKSISKVLILCDKAYAEKADNRKGGVGTETLIIPPNYIGRQTLPARSNSLSRCSWSVMSMIKRAAQPSFPAETT</sequence>
<proteinExistence type="predicted"/>
<organism evidence="2 3">
    <name type="scientific">Dethiosulfatarculus sandiegensis</name>
    <dbReference type="NCBI Taxonomy" id="1429043"/>
    <lineage>
        <taxon>Bacteria</taxon>
        <taxon>Pseudomonadati</taxon>
        <taxon>Thermodesulfobacteriota</taxon>
        <taxon>Desulfarculia</taxon>
        <taxon>Desulfarculales</taxon>
        <taxon>Desulfarculaceae</taxon>
        <taxon>Dethiosulfatarculus</taxon>
    </lineage>
</organism>
<accession>A0A0D2J782</accession>
<feature type="domain" description="SEFIR" evidence="1">
    <location>
        <begin position="8"/>
        <end position="136"/>
    </location>
</feature>
<dbReference type="PROSITE" id="PS51534">
    <property type="entry name" value="SEFIR"/>
    <property type="match status" value="1"/>
</dbReference>
<dbReference type="PATRIC" id="fig|1429043.3.peg.2217"/>
<evidence type="ECO:0000313" key="3">
    <source>
        <dbReference type="Proteomes" id="UP000032233"/>
    </source>
</evidence>
<dbReference type="EMBL" id="AZAC01000012">
    <property type="protein sequence ID" value="KIX14044.1"/>
    <property type="molecule type" value="Genomic_DNA"/>
</dbReference>
<gene>
    <name evidence="2" type="ORF">X474_10445</name>
</gene>
<dbReference type="InParanoid" id="A0A0D2J782"/>
<dbReference type="STRING" id="1429043.X474_10445"/>
<dbReference type="InterPro" id="IPR035897">
    <property type="entry name" value="Toll_tir_struct_dom_sf"/>
</dbReference>
<dbReference type="Pfam" id="PF08357">
    <property type="entry name" value="SEFIR"/>
    <property type="match status" value="1"/>
</dbReference>
<dbReference type="InterPro" id="IPR013568">
    <property type="entry name" value="SEFIR_dom"/>
</dbReference>
<comment type="caution">
    <text evidence="2">The sequence shown here is derived from an EMBL/GenBank/DDBJ whole genome shotgun (WGS) entry which is preliminary data.</text>
</comment>
<dbReference type="Proteomes" id="UP000032233">
    <property type="component" value="Unassembled WGS sequence"/>
</dbReference>